<dbReference type="Proteomes" id="UP000553632">
    <property type="component" value="Unassembled WGS sequence"/>
</dbReference>
<sequence length="109" mass="12091">YAPYDVNPNHGSWADPGFVERFVERVFDVIHEYDPDFANSVLHKDRAINTTVRSPGIERDVPMTPELLAYGEATRGNGGVNLDDVSDPAALAADAKRAVSDFREAWTQE</sequence>
<dbReference type="EMBL" id="JABANM010008791">
    <property type="protein sequence ID" value="KAF4742000.1"/>
    <property type="molecule type" value="Genomic_DNA"/>
</dbReference>
<keyword evidence="3" id="KW-1185">Reference proteome</keyword>
<evidence type="ECO:0000313" key="4">
    <source>
        <dbReference type="Proteomes" id="UP000574390"/>
    </source>
</evidence>
<organism evidence="2 4">
    <name type="scientific">Perkinsus olseni</name>
    <name type="common">Perkinsus atlanticus</name>
    <dbReference type="NCBI Taxonomy" id="32597"/>
    <lineage>
        <taxon>Eukaryota</taxon>
        <taxon>Sar</taxon>
        <taxon>Alveolata</taxon>
        <taxon>Perkinsozoa</taxon>
        <taxon>Perkinsea</taxon>
        <taxon>Perkinsida</taxon>
        <taxon>Perkinsidae</taxon>
        <taxon>Perkinsus</taxon>
    </lineage>
</organism>
<protein>
    <submittedName>
        <fullName evidence="2">Pyridine nucleotide-disulfide oxidoreductase domain-containing protein 2</fullName>
    </submittedName>
</protein>
<dbReference type="AlphaFoldDB" id="A0A7J6TCB2"/>
<dbReference type="Proteomes" id="UP000574390">
    <property type="component" value="Unassembled WGS sequence"/>
</dbReference>
<feature type="non-terminal residue" evidence="2">
    <location>
        <position position="109"/>
    </location>
</feature>
<comment type="caution">
    <text evidence="2">The sequence shown here is derived from an EMBL/GenBank/DDBJ whole genome shotgun (WGS) entry which is preliminary data.</text>
</comment>
<reference evidence="3 4" key="1">
    <citation type="submission" date="2020-04" db="EMBL/GenBank/DDBJ databases">
        <title>Perkinsus olseni comparative genomics.</title>
        <authorList>
            <person name="Bogema D.R."/>
        </authorList>
    </citation>
    <scope>NUCLEOTIDE SEQUENCE [LARGE SCALE GENOMIC DNA]</scope>
    <source>
        <strain evidence="2">ATCC PRA-205</strain>
        <strain evidence="1 3">ATCC PRA-207</strain>
    </source>
</reference>
<evidence type="ECO:0000313" key="3">
    <source>
        <dbReference type="Proteomes" id="UP000553632"/>
    </source>
</evidence>
<gene>
    <name evidence="2" type="primary">PYROXD2_4</name>
    <name evidence="2" type="ORF">FOZ62_008127</name>
    <name evidence="1" type="ORF">FOZ63_008948</name>
</gene>
<dbReference type="EMBL" id="JABANO010013785">
    <property type="protein sequence ID" value="KAF4739654.1"/>
    <property type="molecule type" value="Genomic_DNA"/>
</dbReference>
<proteinExistence type="predicted"/>
<evidence type="ECO:0000313" key="2">
    <source>
        <dbReference type="EMBL" id="KAF4742000.1"/>
    </source>
</evidence>
<name>A0A7J6TCB2_PEROL</name>
<evidence type="ECO:0000313" key="1">
    <source>
        <dbReference type="EMBL" id="KAF4739654.1"/>
    </source>
</evidence>
<feature type="non-terminal residue" evidence="2">
    <location>
        <position position="1"/>
    </location>
</feature>
<accession>A0A7J6TCB2</accession>